<dbReference type="Proteomes" id="UP000664701">
    <property type="component" value="Chromosome"/>
</dbReference>
<accession>A0ABZ2SK09</accession>
<keyword evidence="3" id="KW-1185">Reference proteome</keyword>
<reference evidence="2 3" key="1">
    <citation type="submission" date="2021-03" db="EMBL/GenBank/DDBJ databases">
        <authorList>
            <person name="Gilmore M.S."/>
            <person name="Schwartzman J."/>
            <person name="Van Tyne D."/>
            <person name="Martin M."/>
            <person name="Earl A.M."/>
            <person name="Manson A.L."/>
            <person name="Straub T."/>
            <person name="Salamzade R."/>
            <person name="Saavedra J."/>
            <person name="Lebreton F."/>
            <person name="Prichula J."/>
            <person name="Schaufler K."/>
            <person name="Gaca A."/>
            <person name="Sgardioli B."/>
            <person name="Wagenaar J."/>
            <person name="Strong T."/>
        </authorList>
    </citation>
    <scope>NUCLEOTIDE SEQUENCE [LARGE SCALE GENOMIC DNA]</scope>
    <source>
        <strain evidence="2 3">DIV2402</strain>
    </source>
</reference>
<keyword evidence="1" id="KW-0472">Membrane</keyword>
<organism evidence="2 3">
    <name type="scientific">Candidatus Enterococcus lowellii</name>
    <dbReference type="NCBI Taxonomy" id="2230877"/>
    <lineage>
        <taxon>Bacteria</taxon>
        <taxon>Bacillati</taxon>
        <taxon>Bacillota</taxon>
        <taxon>Bacilli</taxon>
        <taxon>Lactobacillales</taxon>
        <taxon>Enterococcaceae</taxon>
        <taxon>Enterococcus</taxon>
    </lineage>
</organism>
<evidence type="ECO:0000256" key="1">
    <source>
        <dbReference type="SAM" id="Phobius"/>
    </source>
</evidence>
<keyword evidence="1" id="KW-1133">Transmembrane helix</keyword>
<sequence>MMNNSTVANIIKLVVGLIIASFAIKILLSLVGGLFYVAFKFGIPLLIAFFIVRWLTGSRRSHNRRSY</sequence>
<reference evidence="2 3" key="2">
    <citation type="submission" date="2024-03" db="EMBL/GenBank/DDBJ databases">
        <title>The Genome Sequence of Enterococcus sp. DIV2402.</title>
        <authorList>
            <consortium name="The Broad Institute Genomics Platform"/>
            <consortium name="The Broad Institute Microbial Omics Core"/>
            <consortium name="The Broad Institute Genomic Center for Infectious Diseases"/>
            <person name="Earl A."/>
            <person name="Manson A."/>
            <person name="Gilmore M."/>
            <person name="Schwartman J."/>
            <person name="Shea T."/>
            <person name="Abouelleil A."/>
            <person name="Cao P."/>
            <person name="Chapman S."/>
            <person name="Cusick C."/>
            <person name="Young S."/>
            <person name="Neafsey D."/>
            <person name="Nusbaum C."/>
            <person name="Birren B."/>
        </authorList>
    </citation>
    <scope>NUCLEOTIDE SEQUENCE [LARGE SCALE GENOMIC DNA]</scope>
    <source>
        <strain evidence="2 3">DIV2402</strain>
    </source>
</reference>
<dbReference type="RefSeq" id="WP_207941903.1">
    <property type="nucleotide sequence ID" value="NZ_CP147251.1"/>
</dbReference>
<evidence type="ECO:0000313" key="3">
    <source>
        <dbReference type="Proteomes" id="UP000664701"/>
    </source>
</evidence>
<evidence type="ECO:0000313" key="2">
    <source>
        <dbReference type="EMBL" id="WYJ75832.1"/>
    </source>
</evidence>
<keyword evidence="1" id="KW-0812">Transmembrane</keyword>
<protein>
    <submittedName>
        <fullName evidence="2">Uncharacterized protein</fullName>
    </submittedName>
</protein>
<feature type="transmembrane region" description="Helical" evidence="1">
    <location>
        <begin position="7"/>
        <end position="28"/>
    </location>
</feature>
<name>A0ABZ2SK09_9ENTE</name>
<feature type="transmembrane region" description="Helical" evidence="1">
    <location>
        <begin position="34"/>
        <end position="55"/>
    </location>
</feature>
<proteinExistence type="predicted"/>
<dbReference type="EMBL" id="CP147251">
    <property type="protein sequence ID" value="WYJ75832.1"/>
    <property type="molecule type" value="Genomic_DNA"/>
</dbReference>
<gene>
    <name evidence="2" type="ORF">DOK78_000420</name>
</gene>